<name>A0A0L7RFP8_9HYME</name>
<proteinExistence type="predicted"/>
<organism evidence="1 2">
    <name type="scientific">Habropoda laboriosa</name>
    <dbReference type="NCBI Taxonomy" id="597456"/>
    <lineage>
        <taxon>Eukaryota</taxon>
        <taxon>Metazoa</taxon>
        <taxon>Ecdysozoa</taxon>
        <taxon>Arthropoda</taxon>
        <taxon>Hexapoda</taxon>
        <taxon>Insecta</taxon>
        <taxon>Pterygota</taxon>
        <taxon>Neoptera</taxon>
        <taxon>Endopterygota</taxon>
        <taxon>Hymenoptera</taxon>
        <taxon>Apocrita</taxon>
        <taxon>Aculeata</taxon>
        <taxon>Apoidea</taxon>
        <taxon>Anthophila</taxon>
        <taxon>Apidae</taxon>
        <taxon>Habropoda</taxon>
    </lineage>
</organism>
<sequence length="80" mass="9311">MQLQEIVGLNVNDSPDLTSLDFFLWAKLKEVYQQRPATPENMKNRIISVYAAIRPETIERAAQSVDCPLQKVYRCRWISL</sequence>
<dbReference type="GO" id="GO:0003676">
    <property type="term" value="F:nucleic acid binding"/>
    <property type="evidence" value="ECO:0007669"/>
    <property type="project" value="InterPro"/>
</dbReference>
<dbReference type="EMBL" id="KQ414598">
    <property type="protein sequence ID" value="KOC69807.1"/>
    <property type="molecule type" value="Genomic_DNA"/>
</dbReference>
<dbReference type="AlphaFoldDB" id="A0A0L7RFP8"/>
<evidence type="ECO:0000313" key="2">
    <source>
        <dbReference type="Proteomes" id="UP000053825"/>
    </source>
</evidence>
<accession>A0A0L7RFP8</accession>
<keyword evidence="2" id="KW-1185">Reference proteome</keyword>
<gene>
    <name evidence="1" type="ORF">WH47_07017</name>
</gene>
<evidence type="ECO:0000313" key="1">
    <source>
        <dbReference type="EMBL" id="KOC69807.1"/>
    </source>
</evidence>
<dbReference type="Proteomes" id="UP000053825">
    <property type="component" value="Unassembled WGS sequence"/>
</dbReference>
<reference evidence="1 2" key="1">
    <citation type="submission" date="2015-07" db="EMBL/GenBank/DDBJ databases">
        <title>The genome of Habropoda laboriosa.</title>
        <authorList>
            <person name="Pan H."/>
            <person name="Kapheim K."/>
        </authorList>
    </citation>
    <scope>NUCLEOTIDE SEQUENCE [LARGE SCALE GENOMIC DNA]</scope>
    <source>
        <strain evidence="1">0110345459</strain>
    </source>
</reference>
<dbReference type="InterPro" id="IPR036397">
    <property type="entry name" value="RNaseH_sf"/>
</dbReference>
<protein>
    <submittedName>
        <fullName evidence="1">Uncharacterized protein</fullName>
    </submittedName>
</protein>
<dbReference type="Gene3D" id="3.30.420.10">
    <property type="entry name" value="Ribonuclease H-like superfamily/Ribonuclease H"/>
    <property type="match status" value="1"/>
</dbReference>